<sequence>MPFAPSWTSESGSSSSESDSSSASSSSSLAESSAETFSGALSSSSSPAGLLRPIEGASSSSSSPAAASGLAANLSSAPSPSGSASGNNNEHTLEPLKLPDLLGGEDALQKHWNVHDDSGLKMDSFEDASGDNGDNGLLTWADVSRAGPTRNSQASTPSRKKMESGREPFGRGDFPTDLGGSFGERDEHDLYEARKYAKQYASLGFFRRTCIHSPKEQRQECIIGLGTISAMTTSMACAMRWGIAPTLNLRSAAPTSSSSTSSTSTTATSSSSSSSSSSTTSTTTFSSANSQALQALELAFWGCAATMGICILGLIWVPPKTLRPKFSDKDSDEPDKPFGDVKKRELCSVCGVERPPPPVVVHHCSICKVCVVDYDHHCGILGRCIAKRNMPLFYGLLASGSIGTGTFTPLMILGAHKGVGSAGAIALALTVGAPLCAVSSVLALFFGCSVMQDACGDEASGDPLSAMCTKIFGESMLKGDLDSTRNRNAPTGRCKAVCRVAFEQGIEGTILFYDALFDITLMPICTVGEFVYSLVGRGSRDPKEAARLITNGPRLAALHGRMTLEKHYRQMGAFSRGLLISLKDACCEDLNSPHMIRRRPPSGFDMLAGDTDGRDAYFKRMEHDMMVERAEIERRLAAEGLPTVSTSSSSSPSSSKRGEEMKKSAESSSSSPLVDGFTWLMCALPSRARKAAYDCVMSPWTRKRLRKERKEAKEREKQRQSK</sequence>
<accession>A0A830HDW9</accession>
<evidence type="ECO:0000313" key="11">
    <source>
        <dbReference type="EMBL" id="GHP03277.1"/>
    </source>
</evidence>
<feature type="compositionally biased region" description="Low complexity" evidence="9">
    <location>
        <begin position="645"/>
        <end position="655"/>
    </location>
</feature>
<evidence type="ECO:0000313" key="12">
    <source>
        <dbReference type="Proteomes" id="UP000660262"/>
    </source>
</evidence>
<evidence type="ECO:0000256" key="9">
    <source>
        <dbReference type="SAM" id="MobiDB-lite"/>
    </source>
</evidence>
<comment type="domain">
    <text evidence="8">The DHHC domain is required for palmitoyltransferase activity.</text>
</comment>
<feature type="compositionally biased region" description="Basic and acidic residues" evidence="9">
    <location>
        <begin position="160"/>
        <end position="170"/>
    </location>
</feature>
<feature type="transmembrane region" description="Helical" evidence="8">
    <location>
        <begin position="424"/>
        <end position="446"/>
    </location>
</feature>
<evidence type="ECO:0000256" key="1">
    <source>
        <dbReference type="ARBA" id="ARBA00004141"/>
    </source>
</evidence>
<evidence type="ECO:0000256" key="3">
    <source>
        <dbReference type="ARBA" id="ARBA00022679"/>
    </source>
</evidence>
<feature type="transmembrane region" description="Helical" evidence="8">
    <location>
        <begin position="392"/>
        <end position="412"/>
    </location>
</feature>
<gene>
    <name evidence="11" type="ORF">PPROV_000203200</name>
</gene>
<name>A0A830HDW9_9CHLO</name>
<feature type="domain" description="Palmitoyltransferase DHHC" evidence="10">
    <location>
        <begin position="342"/>
        <end position="449"/>
    </location>
</feature>
<evidence type="ECO:0000256" key="4">
    <source>
        <dbReference type="ARBA" id="ARBA00022692"/>
    </source>
</evidence>
<dbReference type="GO" id="GO:0005794">
    <property type="term" value="C:Golgi apparatus"/>
    <property type="evidence" value="ECO:0007669"/>
    <property type="project" value="TreeGrafter"/>
</dbReference>
<dbReference type="InterPro" id="IPR039859">
    <property type="entry name" value="PFA4/ZDH16/20/ERF2-like"/>
</dbReference>
<dbReference type="GO" id="GO:0006612">
    <property type="term" value="P:protein targeting to membrane"/>
    <property type="evidence" value="ECO:0007669"/>
    <property type="project" value="TreeGrafter"/>
</dbReference>
<feature type="region of interest" description="Disordered" evidence="9">
    <location>
        <begin position="1"/>
        <end position="104"/>
    </location>
</feature>
<evidence type="ECO:0000256" key="5">
    <source>
        <dbReference type="ARBA" id="ARBA00022989"/>
    </source>
</evidence>
<comment type="similarity">
    <text evidence="2 8">Belongs to the DHHC palmitoyltransferase family.</text>
</comment>
<keyword evidence="12" id="KW-1185">Reference proteome</keyword>
<dbReference type="GO" id="GO:0019706">
    <property type="term" value="F:protein-cysteine S-palmitoyltransferase activity"/>
    <property type="evidence" value="ECO:0007669"/>
    <property type="project" value="UniProtKB-EC"/>
</dbReference>
<dbReference type="Proteomes" id="UP000660262">
    <property type="component" value="Unassembled WGS sequence"/>
</dbReference>
<dbReference type="GO" id="GO:0016020">
    <property type="term" value="C:membrane"/>
    <property type="evidence" value="ECO:0007669"/>
    <property type="project" value="UniProtKB-SubCell"/>
</dbReference>
<dbReference type="PANTHER" id="PTHR22883">
    <property type="entry name" value="ZINC FINGER DHHC DOMAIN CONTAINING PROTEIN"/>
    <property type="match status" value="1"/>
</dbReference>
<feature type="compositionally biased region" description="Basic and acidic residues" evidence="9">
    <location>
        <begin position="656"/>
        <end position="665"/>
    </location>
</feature>
<feature type="transmembrane region" description="Helical" evidence="8">
    <location>
        <begin position="298"/>
        <end position="317"/>
    </location>
</feature>
<comment type="subcellular location">
    <subcellularLocation>
        <location evidence="1">Membrane</location>
        <topology evidence="1">Multi-pass membrane protein</topology>
    </subcellularLocation>
</comment>
<reference evidence="11" key="1">
    <citation type="submission" date="2020-10" db="EMBL/GenBank/DDBJ databases">
        <title>Unveiling of a novel bifunctional photoreceptor, Dualchrome1, isolated from a cosmopolitan green alga.</title>
        <authorList>
            <person name="Suzuki S."/>
            <person name="Kawachi M."/>
        </authorList>
    </citation>
    <scope>NUCLEOTIDE SEQUENCE</scope>
    <source>
        <strain evidence="11">NIES 2893</strain>
    </source>
</reference>
<proteinExistence type="inferred from homology"/>
<dbReference type="EMBL" id="BNJQ01000005">
    <property type="protein sequence ID" value="GHP03277.1"/>
    <property type="molecule type" value="Genomic_DNA"/>
</dbReference>
<evidence type="ECO:0000256" key="7">
    <source>
        <dbReference type="ARBA" id="ARBA00023315"/>
    </source>
</evidence>
<protein>
    <recommendedName>
        <fullName evidence="8">S-acyltransferase</fullName>
        <ecNumber evidence="8">2.3.1.225</ecNumber>
    </recommendedName>
    <alternativeName>
        <fullName evidence="8">Palmitoyltransferase</fullName>
    </alternativeName>
</protein>
<evidence type="ECO:0000256" key="8">
    <source>
        <dbReference type="RuleBase" id="RU079119"/>
    </source>
</evidence>
<feature type="compositionally biased region" description="Low complexity" evidence="9">
    <location>
        <begin position="56"/>
        <end position="89"/>
    </location>
</feature>
<keyword evidence="5 8" id="KW-1133">Transmembrane helix</keyword>
<keyword evidence="6 8" id="KW-0472">Membrane</keyword>
<evidence type="ECO:0000259" key="10">
    <source>
        <dbReference type="Pfam" id="PF01529"/>
    </source>
</evidence>
<organism evidence="11 12">
    <name type="scientific">Pycnococcus provasolii</name>
    <dbReference type="NCBI Taxonomy" id="41880"/>
    <lineage>
        <taxon>Eukaryota</taxon>
        <taxon>Viridiplantae</taxon>
        <taxon>Chlorophyta</taxon>
        <taxon>Pseudoscourfieldiophyceae</taxon>
        <taxon>Pseudoscourfieldiales</taxon>
        <taxon>Pycnococcaceae</taxon>
        <taxon>Pycnococcus</taxon>
    </lineage>
</organism>
<dbReference type="GO" id="GO:0005783">
    <property type="term" value="C:endoplasmic reticulum"/>
    <property type="evidence" value="ECO:0007669"/>
    <property type="project" value="TreeGrafter"/>
</dbReference>
<keyword evidence="7 8" id="KW-0012">Acyltransferase</keyword>
<dbReference type="OrthoDB" id="9909019at2759"/>
<feature type="region of interest" description="Disordered" evidence="9">
    <location>
        <begin position="123"/>
        <end position="181"/>
    </location>
</feature>
<dbReference type="Pfam" id="PF01529">
    <property type="entry name" value="DHHC"/>
    <property type="match status" value="1"/>
</dbReference>
<dbReference type="PROSITE" id="PS50216">
    <property type="entry name" value="DHHC"/>
    <property type="match status" value="1"/>
</dbReference>
<feature type="compositionally biased region" description="Low complexity" evidence="9">
    <location>
        <begin position="1"/>
        <end position="48"/>
    </location>
</feature>
<evidence type="ECO:0000256" key="2">
    <source>
        <dbReference type="ARBA" id="ARBA00008574"/>
    </source>
</evidence>
<keyword evidence="4 8" id="KW-0812">Transmembrane</keyword>
<dbReference type="AlphaFoldDB" id="A0A830HDW9"/>
<evidence type="ECO:0000256" key="6">
    <source>
        <dbReference type="ARBA" id="ARBA00023136"/>
    </source>
</evidence>
<feature type="region of interest" description="Disordered" evidence="9">
    <location>
        <begin position="252"/>
        <end position="281"/>
    </location>
</feature>
<keyword evidence="3 8" id="KW-0808">Transferase</keyword>
<comment type="caution">
    <text evidence="11">The sequence shown here is derived from an EMBL/GenBank/DDBJ whole genome shotgun (WGS) entry which is preliminary data.</text>
</comment>
<dbReference type="InterPro" id="IPR001594">
    <property type="entry name" value="Palmitoyltrfase_DHHC"/>
</dbReference>
<comment type="catalytic activity">
    <reaction evidence="8">
        <text>L-cysteinyl-[protein] + hexadecanoyl-CoA = S-hexadecanoyl-L-cysteinyl-[protein] + CoA</text>
        <dbReference type="Rhea" id="RHEA:36683"/>
        <dbReference type="Rhea" id="RHEA-COMP:10131"/>
        <dbReference type="Rhea" id="RHEA-COMP:11032"/>
        <dbReference type="ChEBI" id="CHEBI:29950"/>
        <dbReference type="ChEBI" id="CHEBI:57287"/>
        <dbReference type="ChEBI" id="CHEBI:57379"/>
        <dbReference type="ChEBI" id="CHEBI:74151"/>
        <dbReference type="EC" id="2.3.1.225"/>
    </reaction>
</comment>
<feature type="region of interest" description="Disordered" evidence="9">
    <location>
        <begin position="637"/>
        <end position="672"/>
    </location>
</feature>
<dbReference type="EC" id="2.3.1.225" evidence="8"/>